<evidence type="ECO:0000313" key="3">
    <source>
        <dbReference type="Proteomes" id="UP000198734"/>
    </source>
</evidence>
<dbReference type="EMBL" id="FOXU01000009">
    <property type="protein sequence ID" value="SFQ71833.1"/>
    <property type="molecule type" value="Genomic_DNA"/>
</dbReference>
<proteinExistence type="predicted"/>
<dbReference type="AlphaFoldDB" id="A0A1I6AT07"/>
<evidence type="ECO:0000313" key="2">
    <source>
        <dbReference type="EMBL" id="SFQ71833.1"/>
    </source>
</evidence>
<accession>A0A1I6AT07</accession>
<gene>
    <name evidence="2" type="ORF">SAMN05421670_3576</name>
</gene>
<feature type="transmembrane region" description="Helical" evidence="1">
    <location>
        <begin position="85"/>
        <end position="107"/>
    </location>
</feature>
<protein>
    <submittedName>
        <fullName evidence="2">Putative small multi-drug export protein</fullName>
    </submittedName>
</protein>
<reference evidence="3" key="1">
    <citation type="submission" date="2016-10" db="EMBL/GenBank/DDBJ databases">
        <authorList>
            <person name="Varghese N."/>
            <person name="Submissions S."/>
        </authorList>
    </citation>
    <scope>NUCLEOTIDE SEQUENCE [LARGE SCALE GENOMIC DNA]</scope>
    <source>
        <strain evidence="3">DSM 11706</strain>
    </source>
</reference>
<name>A0A1I6AT07_9BACI</name>
<keyword evidence="3" id="KW-1185">Reference proteome</keyword>
<sequence length="146" mass="15975">MNYFLVFLGAAIPWLELGLVIPLGIISGLNPLAVIIVGFIGNMVTVLALIIGYDKFKLWLAKRNEGKEQKVSKRSERAKALWDKYGLPGMLMLGPILIGTHVAAFIGMTLGASKFKTTIWSTISIGVWAIIFGVATSLGFDFFVRE</sequence>
<feature type="transmembrane region" description="Helical" evidence="1">
    <location>
        <begin position="32"/>
        <end position="53"/>
    </location>
</feature>
<evidence type="ECO:0000256" key="1">
    <source>
        <dbReference type="SAM" id="Phobius"/>
    </source>
</evidence>
<organism evidence="2 3">
    <name type="scientific">Psychrobacillus psychrotolerans</name>
    <dbReference type="NCBI Taxonomy" id="126156"/>
    <lineage>
        <taxon>Bacteria</taxon>
        <taxon>Bacillati</taxon>
        <taxon>Bacillota</taxon>
        <taxon>Bacilli</taxon>
        <taxon>Bacillales</taxon>
        <taxon>Bacillaceae</taxon>
        <taxon>Psychrobacillus</taxon>
    </lineage>
</organism>
<dbReference type="InterPro" id="IPR009577">
    <property type="entry name" value="Sm_multidrug_ex"/>
</dbReference>
<dbReference type="Pfam" id="PF06695">
    <property type="entry name" value="Sm_multidrug_ex"/>
    <property type="match status" value="1"/>
</dbReference>
<keyword evidence="1" id="KW-0472">Membrane</keyword>
<feature type="transmembrane region" description="Helical" evidence="1">
    <location>
        <begin position="119"/>
        <end position="144"/>
    </location>
</feature>
<keyword evidence="1" id="KW-1133">Transmembrane helix</keyword>
<keyword evidence="1" id="KW-0812">Transmembrane</keyword>
<dbReference type="STRING" id="126156.SAMN05421670_3576"/>
<dbReference type="Proteomes" id="UP000198734">
    <property type="component" value="Unassembled WGS sequence"/>
</dbReference>